<feature type="transmembrane region" description="Helical" evidence="1">
    <location>
        <begin position="7"/>
        <end position="30"/>
    </location>
</feature>
<keyword evidence="1" id="KW-0472">Membrane</keyword>
<keyword evidence="1" id="KW-0812">Transmembrane</keyword>
<dbReference type="KEGG" id="oyw:OdinLCB4_002950"/>
<evidence type="ECO:0000313" key="3">
    <source>
        <dbReference type="EMBL" id="WEU40887.1"/>
    </source>
</evidence>
<sequence>MYIYEENFLAGLGAVVIVACVSGFVVWNIISGIPDTLPLDQDPQLILPLYDYSNLTMIQGYGQVEPDRFHNGFDFTVNDTTIIVAPCEAYVQDISFFENEAMNTWQTNLRLRLNSRWSVIIAFESWALNETYGRYQLDAIIVKVGDHVAANQTIGELLHHGSGSHIHFGIIDSGEWVCPYQYFTAEAQSTFQHLYVDMGLGWPAGDWCK</sequence>
<dbReference type="Proteomes" id="UP000186851">
    <property type="component" value="Chromosome"/>
</dbReference>
<dbReference type="AlphaFoldDB" id="A0AAF0IDE3"/>
<evidence type="ECO:0000256" key="1">
    <source>
        <dbReference type="SAM" id="Phobius"/>
    </source>
</evidence>
<name>A0AAF0IDE3_ODILC</name>
<proteinExistence type="predicted"/>
<reference evidence="3" key="2">
    <citation type="journal article" date="2022" name="Nat. Microbiol.">
        <title>A closed Candidatus Odinarchaeum chromosome exposes Asgard archaeal viruses.</title>
        <authorList>
            <person name="Tamarit D."/>
            <person name="Caceres E.F."/>
            <person name="Krupovic M."/>
            <person name="Nijland R."/>
            <person name="Eme L."/>
            <person name="Robinson N.P."/>
            <person name="Ettema T.J.G."/>
        </authorList>
    </citation>
    <scope>NUCLEOTIDE SEQUENCE</scope>
    <source>
        <strain evidence="3">LCB_4</strain>
    </source>
</reference>
<protein>
    <submittedName>
        <fullName evidence="3">Peptidoglycan DD-metalloendopeptidase family protein</fullName>
    </submittedName>
</protein>
<dbReference type="InterPro" id="IPR016047">
    <property type="entry name" value="M23ase_b-sheet_dom"/>
</dbReference>
<accession>A0AAF0IDE3</accession>
<dbReference type="SUPFAM" id="SSF51261">
    <property type="entry name" value="Duplicated hybrid motif"/>
    <property type="match status" value="1"/>
</dbReference>
<dbReference type="InterPro" id="IPR011055">
    <property type="entry name" value="Dup_hybrid_motif"/>
</dbReference>
<evidence type="ECO:0000259" key="2">
    <source>
        <dbReference type="Pfam" id="PF01551"/>
    </source>
</evidence>
<dbReference type="EMBL" id="CP091871">
    <property type="protein sequence ID" value="WEU40887.1"/>
    <property type="molecule type" value="Genomic_DNA"/>
</dbReference>
<keyword evidence="1" id="KW-1133">Transmembrane helix</keyword>
<dbReference type="Gene3D" id="2.70.70.10">
    <property type="entry name" value="Glucose Permease (Domain IIA)"/>
    <property type="match status" value="1"/>
</dbReference>
<dbReference type="Pfam" id="PF01551">
    <property type="entry name" value="Peptidase_M23"/>
    <property type="match status" value="1"/>
</dbReference>
<organism evidence="3 4">
    <name type="scientific">Odinarchaeota yellowstonii (strain LCB_4)</name>
    <dbReference type="NCBI Taxonomy" id="1841599"/>
    <lineage>
        <taxon>Archaea</taxon>
        <taxon>Promethearchaeati</taxon>
        <taxon>Candidatus Odinarchaeota</taxon>
        <taxon>Candidatus Odinarchaeia</taxon>
        <taxon>Candidatus Odinarchaeales</taxon>
        <taxon>Candidatus Odinarchaeaceae</taxon>
        <taxon>Candidatus Odinarchaeum</taxon>
    </lineage>
</organism>
<reference evidence="3" key="1">
    <citation type="journal article" date="2017" name="Nature">
        <title>Asgard archaea illuminate the origin of eukaryotic cellular complexity.</title>
        <authorList>
            <person name="Zaremba-Niedzwiedzka K."/>
            <person name="Caceres E.F."/>
            <person name="Saw J.H."/>
            <person name="Backstrom D."/>
            <person name="Juzokaite L."/>
            <person name="Vancaester E."/>
            <person name="Seitz K.W."/>
            <person name="Anantharaman K."/>
            <person name="Starnawski P."/>
            <person name="Kjeldsen K.U."/>
            <person name="Scott M.B."/>
            <person name="Nunoura T."/>
            <person name="Banfield J.F."/>
            <person name="Schramm A."/>
            <person name="Baker B.J."/>
            <person name="Spang A."/>
            <person name="Ettema T.J.G."/>
        </authorList>
    </citation>
    <scope>NUCLEOTIDE SEQUENCE</scope>
    <source>
        <strain evidence="3">LCB_4</strain>
    </source>
</reference>
<gene>
    <name evidence="3" type="ORF">OdinLCB4_002950</name>
</gene>
<evidence type="ECO:0000313" key="4">
    <source>
        <dbReference type="Proteomes" id="UP000186851"/>
    </source>
</evidence>
<feature type="domain" description="M23ase beta-sheet core" evidence="2">
    <location>
        <begin position="68"/>
        <end position="177"/>
    </location>
</feature>